<feature type="domain" description="Glycoside hydrolase family 2 catalytic" evidence="5">
    <location>
        <begin position="329"/>
        <end position="485"/>
    </location>
</feature>
<evidence type="ECO:0000313" key="10">
    <source>
        <dbReference type="Proteomes" id="UP000230000"/>
    </source>
</evidence>
<dbReference type="Pfam" id="PF02836">
    <property type="entry name" value="Glyco_hydro_2_C"/>
    <property type="match status" value="1"/>
</dbReference>
<gene>
    <name evidence="9" type="ORF">BXY57_0793</name>
</gene>
<dbReference type="SUPFAM" id="SSF51445">
    <property type="entry name" value="(Trans)glycosidases"/>
    <property type="match status" value="1"/>
</dbReference>
<dbReference type="InterPro" id="IPR006101">
    <property type="entry name" value="Glyco_hydro_2"/>
</dbReference>
<dbReference type="InterPro" id="IPR051913">
    <property type="entry name" value="GH2_Domain-Containing"/>
</dbReference>
<name>A0A2M9CTG7_9BACT</name>
<dbReference type="Pfam" id="PF18565">
    <property type="entry name" value="Glyco_hydro2_C5"/>
    <property type="match status" value="1"/>
</dbReference>
<dbReference type="Pfam" id="PF02837">
    <property type="entry name" value="Glyco_hydro_2_N"/>
    <property type="match status" value="1"/>
</dbReference>
<dbReference type="SUPFAM" id="SSF49785">
    <property type="entry name" value="Galactose-binding domain-like"/>
    <property type="match status" value="1"/>
</dbReference>
<dbReference type="PRINTS" id="PR00132">
    <property type="entry name" value="GLHYDRLASE2"/>
</dbReference>
<evidence type="ECO:0000259" key="7">
    <source>
        <dbReference type="Pfam" id="PF16355"/>
    </source>
</evidence>
<feature type="domain" description="Glycosyl hydrolases family 2 sugar binding" evidence="6">
    <location>
        <begin position="101"/>
        <end position="202"/>
    </location>
</feature>
<dbReference type="InterPro" id="IPR006102">
    <property type="entry name" value="Ig-like_GH2"/>
</dbReference>
<dbReference type="InterPro" id="IPR013783">
    <property type="entry name" value="Ig-like_fold"/>
</dbReference>
<dbReference type="EMBL" id="PGFG01000001">
    <property type="protein sequence ID" value="PJJ75222.1"/>
    <property type="molecule type" value="Genomic_DNA"/>
</dbReference>
<keyword evidence="2" id="KW-0378">Hydrolase</keyword>
<sequence>MHTKGNSIFRIFCLALVGLFFTHVVFSQQITAVSADQSRIRMLLDQGWKFHRGGAQGAQEPDFDDHSWRTVDLPHDWSIEDLPGRQSPFDSNAVSQVSGGFTTGGTGWYRKTFHLPQAAKGRQVWILFEGVYMNADVWINGHHLGNHPYGYTSFWYDLSPYVRWDESATSPAEGNVLAVEVKNEGWNSRWYSGSGIYRHVWLILVDSLHINLWGVRVTTEQVDSHQAKIQIQTQISNTGAQTARFQLVTHILNAAHQEITRTDTMYVLAPHQQAAVHQLLQISHPKLWSLDSPHLYSAIVEIYQRNQLTDQENIKFGIRTISFDPRQGFRLNGQPIKLRGGCVHHDNGPLGARAYDRAEERRVAILKANGFNAIRCAHNPPSPAFLNACDSLGMLVIDEAFDMWEDPKTPYDYHLYFDRWWKKDLQSMIDRDYNHPSVIIWSIGNEIPDMDSPRVAAIARKLADEVHRLDSTRPVTAAVNRVNEQKDPFFSALDICGYNYAFDHYDVDHQRHPDRLMMATESFPLMAFDFWNAAAKRPWVLGDFVWTAWDYIGEASIGWLEYPQTQQYYPWTLAYCGDMDICGWKRPQSYYRDVLWKKNQISLFVKPPHPSFPGHPKYSQMSHWGWEDVLADWTWKGYEGRMFEVHVYSSCDSVELLLNGRSLGKKKTDSSNRYIVVWQVPYAPGRLEAIGYADGRQVNKAVLQTAQEPARIRLTADRQIIRADGEDLCYVTVEIVDRSGILNPKASNEIHFQIEGPGEIIATGNADPMSTESYQRPQRKAWHGKCLVVIRSADKAGIITLTATADGLPAAKAEVRVE</sequence>
<feature type="domain" description="DUF4982" evidence="7">
    <location>
        <begin position="640"/>
        <end position="698"/>
    </location>
</feature>
<evidence type="ECO:0000259" key="6">
    <source>
        <dbReference type="Pfam" id="PF02837"/>
    </source>
</evidence>
<feature type="domain" description="Glycoside hydrolase family 2 immunoglobulin-like beta-sandwich" evidence="4">
    <location>
        <begin position="214"/>
        <end position="319"/>
    </location>
</feature>
<reference evidence="9 10" key="1">
    <citation type="submission" date="2017-11" db="EMBL/GenBank/DDBJ databases">
        <title>Genomic Encyclopedia of Archaeal and Bacterial Type Strains, Phase II (KMG-II): From Individual Species to Whole Genera.</title>
        <authorList>
            <person name="Goeker M."/>
        </authorList>
    </citation>
    <scope>NUCLEOTIDE SEQUENCE [LARGE SCALE GENOMIC DNA]</scope>
    <source>
        <strain evidence="9 10">DSM 27268</strain>
    </source>
</reference>
<accession>A0A2M9CTG7</accession>
<evidence type="ECO:0000259" key="4">
    <source>
        <dbReference type="Pfam" id="PF00703"/>
    </source>
</evidence>
<comment type="caution">
    <text evidence="9">The sequence shown here is derived from an EMBL/GenBank/DDBJ whole genome shotgun (WGS) entry which is preliminary data.</text>
</comment>
<dbReference type="InterPro" id="IPR006103">
    <property type="entry name" value="Glyco_hydro_2_cat"/>
</dbReference>
<dbReference type="GO" id="GO:0004553">
    <property type="term" value="F:hydrolase activity, hydrolyzing O-glycosyl compounds"/>
    <property type="evidence" value="ECO:0007669"/>
    <property type="project" value="InterPro"/>
</dbReference>
<protein>
    <submittedName>
        <fullName evidence="9">Beta-galactosidase</fullName>
    </submittedName>
</protein>
<dbReference type="SUPFAM" id="SSF49303">
    <property type="entry name" value="beta-Galactosidase/glucuronidase domain"/>
    <property type="match status" value="1"/>
</dbReference>
<evidence type="ECO:0000313" key="9">
    <source>
        <dbReference type="EMBL" id="PJJ75222.1"/>
    </source>
</evidence>
<dbReference type="GO" id="GO:0005975">
    <property type="term" value="P:carbohydrate metabolic process"/>
    <property type="evidence" value="ECO:0007669"/>
    <property type="project" value="InterPro"/>
</dbReference>
<dbReference type="InterPro" id="IPR008979">
    <property type="entry name" value="Galactose-bd-like_sf"/>
</dbReference>
<evidence type="ECO:0000256" key="1">
    <source>
        <dbReference type="ARBA" id="ARBA00007401"/>
    </source>
</evidence>
<dbReference type="InterPro" id="IPR036156">
    <property type="entry name" value="Beta-gal/glucu_dom_sf"/>
</dbReference>
<dbReference type="OrthoDB" id="9801077at2"/>
<dbReference type="InterPro" id="IPR032311">
    <property type="entry name" value="DUF4982"/>
</dbReference>
<dbReference type="Proteomes" id="UP000230000">
    <property type="component" value="Unassembled WGS sequence"/>
</dbReference>
<feature type="domain" description="Glycoside hydrolase family 2" evidence="8">
    <location>
        <begin position="712"/>
        <end position="813"/>
    </location>
</feature>
<dbReference type="InterPro" id="IPR006104">
    <property type="entry name" value="Glyco_hydro_2_N"/>
</dbReference>
<dbReference type="InterPro" id="IPR017853">
    <property type="entry name" value="GH"/>
</dbReference>
<dbReference type="PANTHER" id="PTHR42732:SF1">
    <property type="entry name" value="BETA-MANNOSIDASE"/>
    <property type="match status" value="1"/>
</dbReference>
<comment type="similarity">
    <text evidence="1">Belongs to the glycosyl hydrolase 2 family.</text>
</comment>
<dbReference type="Gene3D" id="2.60.40.10">
    <property type="entry name" value="Immunoglobulins"/>
    <property type="match status" value="3"/>
</dbReference>
<evidence type="ECO:0000259" key="5">
    <source>
        <dbReference type="Pfam" id="PF02836"/>
    </source>
</evidence>
<organism evidence="9 10">
    <name type="scientific">Thermoflavifilum aggregans</name>
    <dbReference type="NCBI Taxonomy" id="454188"/>
    <lineage>
        <taxon>Bacteria</taxon>
        <taxon>Pseudomonadati</taxon>
        <taxon>Bacteroidota</taxon>
        <taxon>Chitinophagia</taxon>
        <taxon>Chitinophagales</taxon>
        <taxon>Chitinophagaceae</taxon>
        <taxon>Thermoflavifilum</taxon>
    </lineage>
</organism>
<dbReference type="InterPro" id="IPR040605">
    <property type="entry name" value="Glyco_hydro2_dom5"/>
</dbReference>
<dbReference type="PANTHER" id="PTHR42732">
    <property type="entry name" value="BETA-GALACTOSIDASE"/>
    <property type="match status" value="1"/>
</dbReference>
<dbReference type="Pfam" id="PF00703">
    <property type="entry name" value="Glyco_hydro_2"/>
    <property type="match status" value="1"/>
</dbReference>
<dbReference type="Pfam" id="PF16355">
    <property type="entry name" value="DUF4982"/>
    <property type="match status" value="1"/>
</dbReference>
<evidence type="ECO:0000259" key="8">
    <source>
        <dbReference type="Pfam" id="PF18565"/>
    </source>
</evidence>
<dbReference type="AlphaFoldDB" id="A0A2M9CTG7"/>
<evidence type="ECO:0000256" key="2">
    <source>
        <dbReference type="ARBA" id="ARBA00022801"/>
    </source>
</evidence>
<keyword evidence="3" id="KW-0326">Glycosidase</keyword>
<dbReference type="Gene3D" id="3.20.20.80">
    <property type="entry name" value="Glycosidases"/>
    <property type="match status" value="1"/>
</dbReference>
<dbReference type="RefSeq" id="WP_100313865.1">
    <property type="nucleotide sequence ID" value="NZ_PGFG01000001.1"/>
</dbReference>
<proteinExistence type="inferred from homology"/>
<keyword evidence="10" id="KW-1185">Reference proteome</keyword>
<dbReference type="Gene3D" id="2.60.120.260">
    <property type="entry name" value="Galactose-binding domain-like"/>
    <property type="match status" value="1"/>
</dbReference>
<evidence type="ECO:0000256" key="3">
    <source>
        <dbReference type="ARBA" id="ARBA00023295"/>
    </source>
</evidence>